<dbReference type="SUPFAM" id="SSF51735">
    <property type="entry name" value="NAD(P)-binding Rossmann-fold domains"/>
    <property type="match status" value="1"/>
</dbReference>
<dbReference type="Proteomes" id="UP001431532">
    <property type="component" value="Unassembled WGS sequence"/>
</dbReference>
<evidence type="ECO:0000313" key="4">
    <source>
        <dbReference type="Proteomes" id="UP001431532"/>
    </source>
</evidence>
<evidence type="ECO:0000313" key="3">
    <source>
        <dbReference type="EMBL" id="MDI6452982.1"/>
    </source>
</evidence>
<dbReference type="Gene3D" id="3.40.50.720">
    <property type="entry name" value="NAD(P)-binding Rossmann-like Domain"/>
    <property type="match status" value="1"/>
</dbReference>
<comment type="caution">
    <text evidence="3">The sequence shown here is derived from an EMBL/GenBank/DDBJ whole genome shotgun (WGS) entry which is preliminary data.</text>
</comment>
<dbReference type="InterPro" id="IPR028939">
    <property type="entry name" value="P5C_Rdtase_cat_N"/>
</dbReference>
<dbReference type="RefSeq" id="WP_282839409.1">
    <property type="nucleotide sequence ID" value="NZ_JASCXW010000014.1"/>
</dbReference>
<reference evidence="3" key="1">
    <citation type="submission" date="2023-05" db="EMBL/GenBank/DDBJ databases">
        <title>Mariniplasma microaerophilum sp. nov., a novel anaerobic mollicute isolated from terrestrial mud volcano, Taman Peninsula, Russia.</title>
        <authorList>
            <person name="Khomyakova M.A."/>
            <person name="Merkel A.Y."/>
            <person name="Slobodkin A.I."/>
        </authorList>
    </citation>
    <scope>NUCLEOTIDE SEQUENCE</scope>
    <source>
        <strain evidence="3">M4Ah</strain>
    </source>
</reference>
<organism evidence="3 4">
    <name type="scientific">Peloplasma aerotolerans</name>
    <dbReference type="NCBI Taxonomy" id="3044389"/>
    <lineage>
        <taxon>Bacteria</taxon>
        <taxon>Bacillati</taxon>
        <taxon>Mycoplasmatota</taxon>
        <taxon>Mollicutes</taxon>
        <taxon>Acholeplasmatales</taxon>
        <taxon>Acholeplasmataceae</taxon>
        <taxon>Peloplasma</taxon>
    </lineage>
</organism>
<dbReference type="GO" id="GO:0016491">
    <property type="term" value="F:oxidoreductase activity"/>
    <property type="evidence" value="ECO:0007669"/>
    <property type="project" value="UniProtKB-KW"/>
</dbReference>
<dbReference type="InterPro" id="IPR036291">
    <property type="entry name" value="NAD(P)-bd_dom_sf"/>
</dbReference>
<dbReference type="PANTHER" id="PTHR14239">
    <property type="entry name" value="DUDULIN-RELATED"/>
    <property type="match status" value="1"/>
</dbReference>
<name>A0AAW6U945_9MOLU</name>
<evidence type="ECO:0000259" key="2">
    <source>
        <dbReference type="Pfam" id="PF03807"/>
    </source>
</evidence>
<dbReference type="AlphaFoldDB" id="A0AAW6U945"/>
<sequence>MKIGIIGAGDVAKTLAVGLSKNHEVKISSRNPDNNKEFMNLHPKVEVTTFNGVSKYGELIINALPGNVCLNVLETIKPNLENKVMIDLANPLDFSKDSFELFVANNDSLGEQIQRLLPNTYVVKALNTVTAKLMVDPSSIKNPHDIFICGNLDNAKQTVKNILINDLGWKTIHDLGDIQGSRSMEQLMHLWLKLWGNIGHTLFNFHIEVK</sequence>
<accession>A0AAW6U945</accession>
<evidence type="ECO:0000256" key="1">
    <source>
        <dbReference type="ARBA" id="ARBA00023002"/>
    </source>
</evidence>
<keyword evidence="1" id="KW-0560">Oxidoreductase</keyword>
<dbReference type="Pfam" id="PF03807">
    <property type="entry name" value="F420_oxidored"/>
    <property type="match status" value="1"/>
</dbReference>
<protein>
    <submittedName>
        <fullName evidence="3">NAD(P)-binding domain-containing protein</fullName>
    </submittedName>
</protein>
<dbReference type="InterPro" id="IPR051267">
    <property type="entry name" value="STEAP_metalloreductase"/>
</dbReference>
<keyword evidence="4" id="KW-1185">Reference proteome</keyword>
<feature type="domain" description="Pyrroline-5-carboxylate reductase catalytic N-terminal" evidence="2">
    <location>
        <begin position="2"/>
        <end position="91"/>
    </location>
</feature>
<proteinExistence type="predicted"/>
<gene>
    <name evidence="3" type="ORF">QJ521_05365</name>
</gene>
<dbReference type="EMBL" id="JASCXW010000014">
    <property type="protein sequence ID" value="MDI6452982.1"/>
    <property type="molecule type" value="Genomic_DNA"/>
</dbReference>